<dbReference type="HAMAP" id="MF_00180">
    <property type="entry name" value="RibB"/>
    <property type="match status" value="1"/>
</dbReference>
<dbReference type="EMBL" id="JAASQI010000008">
    <property type="protein sequence ID" value="NIJ59339.1"/>
    <property type="molecule type" value="Genomic_DNA"/>
</dbReference>
<evidence type="ECO:0000259" key="11">
    <source>
        <dbReference type="Pfam" id="PF00925"/>
    </source>
</evidence>
<reference evidence="12 13" key="1">
    <citation type="submission" date="2020-03" db="EMBL/GenBank/DDBJ databases">
        <title>Genomic Encyclopedia of Type Strains, Phase IV (KMG-IV): sequencing the most valuable type-strain genomes for metagenomic binning, comparative biology and taxonomic classification.</title>
        <authorList>
            <person name="Goeker M."/>
        </authorList>
    </citation>
    <scope>NUCLEOTIDE SEQUENCE [LARGE SCALE GENOMIC DNA]</scope>
    <source>
        <strain evidence="12 13">DSM 103870</strain>
    </source>
</reference>
<feature type="binding site" evidence="10">
    <location>
        <begin position="96"/>
        <end position="97"/>
    </location>
    <ligand>
        <name>D-ribulose 5-phosphate</name>
        <dbReference type="ChEBI" id="CHEBI:58121"/>
    </ligand>
</feature>
<feature type="binding site" evidence="10">
    <location>
        <position position="97"/>
    </location>
    <ligand>
        <name>Mg(2+)</name>
        <dbReference type="ChEBI" id="CHEBI:18420"/>
        <label>1</label>
    </ligand>
</feature>
<accession>A0ABX0V480</accession>
<protein>
    <recommendedName>
        <fullName evidence="7 10">3,4-dihydroxy-2-butanone 4-phosphate synthase</fullName>
        <shortName evidence="10">DHBP synthase</shortName>
        <ecNumber evidence="6 10">4.1.99.12</ecNumber>
    </recommendedName>
</protein>
<keyword evidence="13" id="KW-1185">Reference proteome</keyword>
<comment type="similarity">
    <text evidence="4">In the N-terminal section; belongs to the DHBP synthase family.</text>
</comment>
<evidence type="ECO:0000256" key="4">
    <source>
        <dbReference type="ARBA" id="ARBA00005520"/>
    </source>
</evidence>
<keyword evidence="10" id="KW-0460">Magnesium</keyword>
<dbReference type="InterPro" id="IPR000422">
    <property type="entry name" value="DHBP_synthase_RibB"/>
</dbReference>
<comment type="cofactor">
    <cofactor evidence="10">
        <name>Mg(2+)</name>
        <dbReference type="ChEBI" id="CHEBI:18420"/>
    </cofactor>
    <cofactor evidence="10">
        <name>Mn(2+)</name>
        <dbReference type="ChEBI" id="CHEBI:29035"/>
    </cofactor>
    <text evidence="10">Binds 2 divalent metal cations per subunit. Magnesium or manganese.</text>
</comment>
<evidence type="ECO:0000256" key="1">
    <source>
        <dbReference type="ARBA" id="ARBA00000141"/>
    </source>
</evidence>
<dbReference type="PIRSF" id="PIRSF001259">
    <property type="entry name" value="RibA"/>
    <property type="match status" value="1"/>
</dbReference>
<evidence type="ECO:0000256" key="2">
    <source>
        <dbReference type="ARBA" id="ARBA00002284"/>
    </source>
</evidence>
<evidence type="ECO:0000256" key="5">
    <source>
        <dbReference type="ARBA" id="ARBA00008976"/>
    </source>
</evidence>
<dbReference type="Pfam" id="PF00926">
    <property type="entry name" value="DHBP_synthase"/>
    <property type="match status" value="1"/>
</dbReference>
<evidence type="ECO:0000256" key="9">
    <source>
        <dbReference type="ARBA" id="ARBA00022723"/>
    </source>
</evidence>
<feature type="binding site" evidence="10">
    <location>
        <position position="97"/>
    </location>
    <ligand>
        <name>Mg(2+)</name>
        <dbReference type="ChEBI" id="CHEBI:18420"/>
        <label>2</label>
    </ligand>
</feature>
<evidence type="ECO:0000256" key="10">
    <source>
        <dbReference type="HAMAP-Rule" id="MF_00180"/>
    </source>
</evidence>
<feature type="site" description="Essential for catalytic activity" evidence="10">
    <location>
        <position position="195"/>
    </location>
</feature>
<dbReference type="NCBIfam" id="TIGR00506">
    <property type="entry name" value="ribB"/>
    <property type="match status" value="1"/>
</dbReference>
<dbReference type="SUPFAM" id="SSF142695">
    <property type="entry name" value="RibA-like"/>
    <property type="match status" value="1"/>
</dbReference>
<evidence type="ECO:0000256" key="8">
    <source>
        <dbReference type="ARBA" id="ARBA00022619"/>
    </source>
</evidence>
<evidence type="ECO:0000256" key="3">
    <source>
        <dbReference type="ARBA" id="ARBA00004904"/>
    </source>
</evidence>
<organism evidence="12 13">
    <name type="scientific">Pseudochelatococcus lubricantis</name>
    <dbReference type="NCBI Taxonomy" id="1538102"/>
    <lineage>
        <taxon>Bacteria</taxon>
        <taxon>Pseudomonadati</taxon>
        <taxon>Pseudomonadota</taxon>
        <taxon>Alphaproteobacteria</taxon>
        <taxon>Hyphomicrobiales</taxon>
        <taxon>Chelatococcaceae</taxon>
        <taxon>Pseudochelatococcus</taxon>
    </lineage>
</organism>
<feature type="binding site" evidence="10">
    <location>
        <begin position="209"/>
        <end position="213"/>
    </location>
    <ligand>
        <name>D-ribulose 5-phosphate</name>
        <dbReference type="ChEBI" id="CHEBI:58121"/>
    </ligand>
</feature>
<keyword evidence="12" id="KW-0378">Hydrolase</keyword>
<dbReference type="InterPro" id="IPR017945">
    <property type="entry name" value="DHBP_synth_RibB-like_a/b_dom"/>
</dbReference>
<proteinExistence type="inferred from homology"/>
<dbReference type="Pfam" id="PF00925">
    <property type="entry name" value="GTP_cyclohydro2"/>
    <property type="match status" value="1"/>
</dbReference>
<evidence type="ECO:0000313" key="12">
    <source>
        <dbReference type="EMBL" id="NIJ59339.1"/>
    </source>
</evidence>
<feature type="binding site" evidence="10">
    <location>
        <position position="101"/>
    </location>
    <ligand>
        <name>D-ribulose 5-phosphate</name>
        <dbReference type="ChEBI" id="CHEBI:58121"/>
    </ligand>
</feature>
<keyword evidence="10" id="KW-0464">Manganese</keyword>
<evidence type="ECO:0000313" key="13">
    <source>
        <dbReference type="Proteomes" id="UP001429580"/>
    </source>
</evidence>
<dbReference type="Gene3D" id="3.40.50.10990">
    <property type="entry name" value="GTP cyclohydrolase II"/>
    <property type="match status" value="1"/>
</dbReference>
<keyword evidence="9 10" id="KW-0479">Metal-binding</keyword>
<evidence type="ECO:0000256" key="6">
    <source>
        <dbReference type="ARBA" id="ARBA00012153"/>
    </source>
</evidence>
<dbReference type="RefSeq" id="WP_166954550.1">
    <property type="nucleotide sequence ID" value="NZ_JAASQI010000008.1"/>
</dbReference>
<evidence type="ECO:0000256" key="7">
    <source>
        <dbReference type="ARBA" id="ARBA00018836"/>
    </source>
</evidence>
<dbReference type="Proteomes" id="UP001429580">
    <property type="component" value="Unassembled WGS sequence"/>
</dbReference>
<comment type="similarity">
    <text evidence="5">In the C-terminal section; belongs to the GTP cyclohydrolase II family.</text>
</comment>
<keyword evidence="8 10" id="KW-0686">Riboflavin biosynthesis</keyword>
<feature type="site" description="Essential for catalytic activity" evidence="10">
    <location>
        <position position="233"/>
    </location>
</feature>
<dbReference type="PANTHER" id="PTHR21327:SF18">
    <property type="entry name" value="3,4-DIHYDROXY-2-BUTANONE 4-PHOSPHATE SYNTHASE"/>
    <property type="match status" value="1"/>
</dbReference>
<sequence length="427" mass="46215">MKLADWLDRNGITRVAFARRIGVTPGAVTQLCNNPAGWLSRETAELVLRETRGAVTPNDFLGSHGAQENMMTQSVTEAIEAFARGDIVVVTDDDDRENEGDLICAASLCTPEKMAFIIRHTCGIVCAPLSLEEARRLRLEPMVASNDAPLGTAFTVSVDARHGLTTGISAEQRSNTVRALANNNMGPNDFVRPGHVFPLIARDGGVLMRSGHTEAAVDLCRLAGLPPVGTICELANDDGTVMKGAQIEAFAREHNLKRISVADLIAFRQAREKLVERVSTFPVQTDIGEMTGYAYITPFDDVQHFAFVYGGIGDGRGVPARLHRADVIGDIFGGKLLHRALDYFRQQGRGVLVYLRDGTAGVPVKRPDVLEGTEAQRAQQWHEVGLGAQILRDLGVTSIDNVTSTQRGYVGLSGFGITIDRSVALDK</sequence>
<keyword evidence="10 12" id="KW-0456">Lyase</keyword>
<dbReference type="EC" id="4.1.99.12" evidence="6 10"/>
<dbReference type="InterPro" id="IPR032677">
    <property type="entry name" value="GTP_cyclohydro_II"/>
</dbReference>
<feature type="domain" description="GTP cyclohydrolase II" evidence="11">
    <location>
        <begin position="277"/>
        <end position="423"/>
    </location>
</feature>
<gene>
    <name evidence="10" type="primary">ribB</name>
    <name evidence="12" type="ORF">FHS82_003194</name>
</gene>
<feature type="binding site" evidence="10">
    <location>
        <position position="212"/>
    </location>
    <ligand>
        <name>Mg(2+)</name>
        <dbReference type="ChEBI" id="CHEBI:18420"/>
        <label>2</label>
    </ligand>
</feature>
<comment type="caution">
    <text evidence="12">The sequence shown here is derived from an EMBL/GenBank/DDBJ whole genome shotgun (WGS) entry which is preliminary data.</text>
</comment>
<dbReference type="SUPFAM" id="SSF55821">
    <property type="entry name" value="YrdC/RibB"/>
    <property type="match status" value="1"/>
</dbReference>
<dbReference type="GO" id="GO:0003935">
    <property type="term" value="F:GTP cyclohydrolase II activity"/>
    <property type="evidence" value="ECO:0007669"/>
    <property type="project" value="UniProtKB-EC"/>
</dbReference>
<comment type="catalytic activity">
    <reaction evidence="1 10">
        <text>D-ribulose 5-phosphate = (2S)-2-hydroxy-3-oxobutyl phosphate + formate + H(+)</text>
        <dbReference type="Rhea" id="RHEA:18457"/>
        <dbReference type="ChEBI" id="CHEBI:15378"/>
        <dbReference type="ChEBI" id="CHEBI:15740"/>
        <dbReference type="ChEBI" id="CHEBI:58121"/>
        <dbReference type="ChEBI" id="CHEBI:58830"/>
        <dbReference type="EC" id="4.1.99.12"/>
    </reaction>
</comment>
<dbReference type="InterPro" id="IPR036144">
    <property type="entry name" value="RibA-like_sf"/>
</dbReference>
<comment type="pathway">
    <text evidence="3 10">Cofactor biosynthesis; riboflavin biosynthesis; 2-hydroxy-3-oxobutyl phosphate from D-ribulose 5-phosphate: step 1/1.</text>
</comment>
<dbReference type="GO" id="GO:0008686">
    <property type="term" value="F:3,4-dihydroxy-2-butanone-4-phosphate synthase activity"/>
    <property type="evidence" value="ECO:0007669"/>
    <property type="project" value="UniProtKB-EC"/>
</dbReference>
<name>A0ABX0V480_9HYPH</name>
<comment type="similarity">
    <text evidence="10">Belongs to the DHBP synthase family.</text>
</comment>
<comment type="function">
    <text evidence="2 10">Catalyzes the conversion of D-ribulose 5-phosphate to formate and 3,4-dihydroxy-2-butanone 4-phosphate.</text>
</comment>
<dbReference type="Gene3D" id="3.90.870.10">
    <property type="entry name" value="DHBP synthase"/>
    <property type="match status" value="1"/>
</dbReference>
<comment type="subunit">
    <text evidence="10">Homodimer.</text>
</comment>
<dbReference type="PANTHER" id="PTHR21327">
    <property type="entry name" value="GTP CYCLOHYDROLASE II-RELATED"/>
    <property type="match status" value="1"/>
</dbReference>